<reference evidence="1" key="1">
    <citation type="submission" date="2022-08" db="UniProtKB">
        <authorList>
            <consortium name="EnsemblMetazoa"/>
        </authorList>
    </citation>
    <scope>IDENTIFICATION</scope>
    <source>
        <strain evidence="1">05x7-T-G4-1.051#20</strain>
    </source>
</reference>
<dbReference type="InterPro" id="IPR051941">
    <property type="entry name" value="BG_Antigen-Binding_Lectin"/>
</dbReference>
<dbReference type="PANTHER" id="PTHR45713">
    <property type="entry name" value="FTP DOMAIN-CONTAINING PROTEIN"/>
    <property type="match status" value="1"/>
</dbReference>
<dbReference type="EnsemblMetazoa" id="G34370.1">
    <property type="protein sequence ID" value="G34370.1:cds"/>
    <property type="gene ID" value="G34370"/>
</dbReference>
<dbReference type="SUPFAM" id="SSF49785">
    <property type="entry name" value="Galactose-binding domain-like"/>
    <property type="match status" value="1"/>
</dbReference>
<name>A0A8W8MSX8_MAGGI</name>
<protein>
    <recommendedName>
        <fullName evidence="3">Fucolectin</fullName>
    </recommendedName>
</protein>
<organism evidence="1 2">
    <name type="scientific">Magallana gigas</name>
    <name type="common">Pacific oyster</name>
    <name type="synonym">Crassostrea gigas</name>
    <dbReference type="NCBI Taxonomy" id="29159"/>
    <lineage>
        <taxon>Eukaryota</taxon>
        <taxon>Metazoa</taxon>
        <taxon>Spiralia</taxon>
        <taxon>Lophotrochozoa</taxon>
        <taxon>Mollusca</taxon>
        <taxon>Bivalvia</taxon>
        <taxon>Autobranchia</taxon>
        <taxon>Pteriomorphia</taxon>
        <taxon>Ostreida</taxon>
        <taxon>Ostreoidea</taxon>
        <taxon>Ostreidae</taxon>
        <taxon>Magallana</taxon>
    </lineage>
</organism>
<keyword evidence="2" id="KW-1185">Reference proteome</keyword>
<dbReference type="Gene3D" id="2.60.120.260">
    <property type="entry name" value="Galactose-binding domain-like"/>
    <property type="match status" value="1"/>
</dbReference>
<evidence type="ECO:0008006" key="3">
    <source>
        <dbReference type="Google" id="ProtNLM"/>
    </source>
</evidence>
<proteinExistence type="predicted"/>
<dbReference type="Proteomes" id="UP000005408">
    <property type="component" value="Unassembled WGS sequence"/>
</dbReference>
<evidence type="ECO:0000313" key="2">
    <source>
        <dbReference type="Proteomes" id="UP000005408"/>
    </source>
</evidence>
<dbReference type="Pfam" id="PF22633">
    <property type="entry name" value="F5_F8_type_C_2"/>
    <property type="match status" value="1"/>
</dbReference>
<sequence>MNQECLACSSDDQCVTLSSKKVHCVRAVSNLALHKPAKQSSTLKWAGVAYSANLAVDGNNGTDFVVDLCTSTEGGDTNPWWLVDLQAMYSIRSVRIFNRGMDEWGLDVSDRLRNATVIVGLTESDVNTP</sequence>
<accession>A0A8W8MSX8</accession>
<evidence type="ECO:0000313" key="1">
    <source>
        <dbReference type="EnsemblMetazoa" id="G34370.1:cds"/>
    </source>
</evidence>
<dbReference type="PANTHER" id="PTHR45713:SF6">
    <property type="entry name" value="F5_8 TYPE C DOMAIN-CONTAINING PROTEIN"/>
    <property type="match status" value="1"/>
</dbReference>
<dbReference type="AlphaFoldDB" id="A0A8W8MSX8"/>
<dbReference type="InterPro" id="IPR008979">
    <property type="entry name" value="Galactose-bd-like_sf"/>
</dbReference>